<dbReference type="STRING" id="47879.AXG94_10405"/>
<reference evidence="1 2" key="1">
    <citation type="submission" date="2018-08" db="EMBL/GenBank/DDBJ databases">
        <title>Recombination of ecologically and evolutionarily significant loci maintains genetic cohesion in the Pseudomonas syringae species complex.</title>
        <authorList>
            <person name="Dillon M."/>
            <person name="Thakur S."/>
            <person name="Almeida R.N.D."/>
            <person name="Weir B.S."/>
            <person name="Guttman D.S."/>
        </authorList>
    </citation>
    <scope>NUCLEOTIDE SEQUENCE [LARGE SCALE GENOMIC DNA]</scope>
    <source>
        <strain evidence="1 2">NCPPB2445</strain>
    </source>
</reference>
<name>A0A3M3EZ56_9PSED</name>
<evidence type="ECO:0000313" key="2">
    <source>
        <dbReference type="Proteomes" id="UP000270661"/>
    </source>
</evidence>
<dbReference type="EMBL" id="RBOJ01000019">
    <property type="protein sequence ID" value="RMM54452.1"/>
    <property type="molecule type" value="Genomic_DNA"/>
</dbReference>
<sequence>MPCSWRGCIDPDRLFLRAMLMLECRAKTPEPVMTVSIRRRAALLLISSLPLVAVATPMHSQFLPPDDLAVRQEQPEQQQLLQVTEYSVVLGNQRQSNQQPIPVTSPLLVRLKGKPLNKGATLNQVILSFDGESKSLKKPVFDETSKTLTLSYPQTHYQAVIDLLRNDTVYVQFLSYANGHVWADLHTGAVRPR</sequence>
<dbReference type="Proteomes" id="UP000270661">
    <property type="component" value="Unassembled WGS sequence"/>
</dbReference>
<protein>
    <submittedName>
        <fullName evidence="1">Uncharacterized protein</fullName>
    </submittedName>
</protein>
<organism evidence="1 2">
    <name type="scientific">Pseudomonas corrugata</name>
    <dbReference type="NCBI Taxonomy" id="47879"/>
    <lineage>
        <taxon>Bacteria</taxon>
        <taxon>Pseudomonadati</taxon>
        <taxon>Pseudomonadota</taxon>
        <taxon>Gammaproteobacteria</taxon>
        <taxon>Pseudomonadales</taxon>
        <taxon>Pseudomonadaceae</taxon>
        <taxon>Pseudomonas</taxon>
    </lineage>
</organism>
<gene>
    <name evidence="1" type="ORF">ALQ77_100315</name>
</gene>
<dbReference type="AlphaFoldDB" id="A0A3M3EZ56"/>
<keyword evidence="2" id="KW-1185">Reference proteome</keyword>
<comment type="caution">
    <text evidence="1">The sequence shown here is derived from an EMBL/GenBank/DDBJ whole genome shotgun (WGS) entry which is preliminary data.</text>
</comment>
<evidence type="ECO:0000313" key="1">
    <source>
        <dbReference type="EMBL" id="RMM54452.1"/>
    </source>
</evidence>
<proteinExistence type="predicted"/>
<accession>A0A3M3EZ56</accession>